<evidence type="ECO:0000256" key="1">
    <source>
        <dbReference type="SAM" id="MobiDB-lite"/>
    </source>
</evidence>
<dbReference type="OrthoDB" id="5330253at2759"/>
<dbReference type="PANTHER" id="PTHR28186">
    <property type="entry name" value="MEIOTICALLY UP-REGULATED GENE 9 PROTEIN"/>
    <property type="match status" value="1"/>
</dbReference>
<protein>
    <submittedName>
        <fullName evidence="2">Uncharacterized protein</fullName>
    </submittedName>
</protein>
<evidence type="ECO:0000313" key="2">
    <source>
        <dbReference type="EMBL" id="KAA8892862.1"/>
    </source>
</evidence>
<accession>A0A5J5EBC7</accession>
<organism evidence="2 3">
    <name type="scientific">Sphaerosporella brunnea</name>
    <dbReference type="NCBI Taxonomy" id="1250544"/>
    <lineage>
        <taxon>Eukaryota</taxon>
        <taxon>Fungi</taxon>
        <taxon>Dikarya</taxon>
        <taxon>Ascomycota</taxon>
        <taxon>Pezizomycotina</taxon>
        <taxon>Pezizomycetes</taxon>
        <taxon>Pezizales</taxon>
        <taxon>Pyronemataceae</taxon>
        <taxon>Sphaerosporella</taxon>
    </lineage>
</organism>
<dbReference type="InterPro" id="IPR018809">
    <property type="entry name" value="DUF2406"/>
</dbReference>
<evidence type="ECO:0000313" key="3">
    <source>
        <dbReference type="Proteomes" id="UP000326924"/>
    </source>
</evidence>
<reference evidence="2 3" key="1">
    <citation type="submission" date="2019-09" db="EMBL/GenBank/DDBJ databases">
        <title>Draft genome of the ectomycorrhizal ascomycete Sphaerosporella brunnea.</title>
        <authorList>
            <consortium name="DOE Joint Genome Institute"/>
            <person name="Benucci G.M."/>
            <person name="Marozzi G."/>
            <person name="Antonielli L."/>
            <person name="Sanchez S."/>
            <person name="Marco P."/>
            <person name="Wang X."/>
            <person name="Falini L.B."/>
            <person name="Barry K."/>
            <person name="Haridas S."/>
            <person name="Lipzen A."/>
            <person name="Labutti K."/>
            <person name="Grigoriev I.V."/>
            <person name="Murat C."/>
            <person name="Martin F."/>
            <person name="Albertini E."/>
            <person name="Donnini D."/>
            <person name="Bonito G."/>
        </authorList>
    </citation>
    <scope>NUCLEOTIDE SEQUENCE [LARGE SCALE GENOMIC DNA]</scope>
    <source>
        <strain evidence="2 3">Sb_GMNB300</strain>
    </source>
</reference>
<dbReference type="EMBL" id="VXIS01000564">
    <property type="protein sequence ID" value="KAA8892862.1"/>
    <property type="molecule type" value="Genomic_DNA"/>
</dbReference>
<feature type="region of interest" description="Disordered" evidence="1">
    <location>
        <begin position="89"/>
        <end position="180"/>
    </location>
</feature>
<dbReference type="Proteomes" id="UP000326924">
    <property type="component" value="Unassembled WGS sequence"/>
</dbReference>
<gene>
    <name evidence="2" type="ORF">FN846DRAFT_609193</name>
</gene>
<dbReference type="AlphaFoldDB" id="A0A5J5EBC7"/>
<dbReference type="Pfam" id="PF10295">
    <property type="entry name" value="DUF2406"/>
    <property type="match status" value="1"/>
</dbReference>
<sequence length="200" mass="22760">MGLFGKSTKNKQESKERKVALKSLKHLEKKRSRSYKMTTSVDPSKAINELQPWQDIYGRPIAEPDLTNPTRSRWERPLDTIRSFQESIDRGYRQSTYEDPPQPTSTQWTGRRIYGRNGGGSYSEQMSHMPNRVRDSGTPLSNSSGEDQMSSYGVMAAGNHLNDSSVPRSVQPRGQYGGFGYADTGYVKRKNWLGRRFSKN</sequence>
<name>A0A5J5EBC7_9PEZI</name>
<feature type="compositionally biased region" description="Polar residues" evidence="1">
    <location>
        <begin position="138"/>
        <end position="151"/>
    </location>
</feature>
<proteinExistence type="predicted"/>
<comment type="caution">
    <text evidence="2">The sequence shown here is derived from an EMBL/GenBank/DDBJ whole genome shotgun (WGS) entry which is preliminary data.</text>
</comment>
<keyword evidence="3" id="KW-1185">Reference proteome</keyword>
<dbReference type="PANTHER" id="PTHR28186:SF1">
    <property type="entry name" value="MEIOTICALLY UP-REGULATED GENE 9 PROTEIN"/>
    <property type="match status" value="1"/>
</dbReference>
<dbReference type="InParanoid" id="A0A5J5EBC7"/>